<evidence type="ECO:0000256" key="1">
    <source>
        <dbReference type="ARBA" id="ARBA00007637"/>
    </source>
</evidence>
<dbReference type="RefSeq" id="WP_377562264.1">
    <property type="nucleotide sequence ID" value="NZ_JBHTJZ010000005.1"/>
</dbReference>
<comment type="caution">
    <text evidence="3">The sequence shown here is derived from an EMBL/GenBank/DDBJ whole genome shotgun (WGS) entry which is preliminary data.</text>
</comment>
<evidence type="ECO:0000313" key="3">
    <source>
        <dbReference type="EMBL" id="MFD0958480.1"/>
    </source>
</evidence>
<sequence>MKIIVTGAAGFIGSHLCEALVQSGRHDVIGVDSLVRDELSTIGTAHLDGIMDHPRFAFLQEDLGDADWDTLLRNVDAVYHLAGVPGVRDSWGASFQKYLHHNIAVTQRLLEACRGKEQLRKFVFISTSSVYGEVPGRVSEKRLPTPLSPYGVTKLTAEHLCQVYRREAGVPVVILRYFTVYGPRQRSDMAFHRFIKAILQDQPITLFGDGCQTRDFTFVSDCVAATAAVIEQPDVVGEVINVGGMERASVREVIAMMEELIGKRARIQSGGGLVGEPVHTWANIAKAKRLLGYKPRISLKKGIMEEIHYIKGLLDHHN</sequence>
<keyword evidence="4" id="KW-1185">Reference proteome</keyword>
<dbReference type="InterPro" id="IPR036291">
    <property type="entry name" value="NAD(P)-bd_dom_sf"/>
</dbReference>
<dbReference type="EMBL" id="JBHTJZ010000005">
    <property type="protein sequence ID" value="MFD0958480.1"/>
    <property type="molecule type" value="Genomic_DNA"/>
</dbReference>
<gene>
    <name evidence="3" type="ORF">ACFQ2I_03680</name>
</gene>
<dbReference type="Proteomes" id="UP001596989">
    <property type="component" value="Unassembled WGS sequence"/>
</dbReference>
<dbReference type="PANTHER" id="PTHR43000">
    <property type="entry name" value="DTDP-D-GLUCOSE 4,6-DEHYDRATASE-RELATED"/>
    <property type="match status" value="1"/>
</dbReference>
<feature type="domain" description="NAD-dependent epimerase/dehydratase" evidence="2">
    <location>
        <begin position="3"/>
        <end position="243"/>
    </location>
</feature>
<proteinExistence type="inferred from homology"/>
<dbReference type="SUPFAM" id="SSF51735">
    <property type="entry name" value="NAD(P)-binding Rossmann-fold domains"/>
    <property type="match status" value="1"/>
</dbReference>
<name>A0ABW3HLW1_9BACL</name>
<reference evidence="4" key="1">
    <citation type="journal article" date="2019" name="Int. J. Syst. Evol. Microbiol.">
        <title>The Global Catalogue of Microorganisms (GCM) 10K type strain sequencing project: providing services to taxonomists for standard genome sequencing and annotation.</title>
        <authorList>
            <consortium name="The Broad Institute Genomics Platform"/>
            <consortium name="The Broad Institute Genome Sequencing Center for Infectious Disease"/>
            <person name="Wu L."/>
            <person name="Ma J."/>
        </authorList>
    </citation>
    <scope>NUCLEOTIDE SEQUENCE [LARGE SCALE GENOMIC DNA]</scope>
    <source>
        <strain evidence="4">CCUG 59129</strain>
    </source>
</reference>
<protein>
    <submittedName>
        <fullName evidence="3">NAD-dependent epimerase/dehydratase family protein</fullName>
    </submittedName>
</protein>
<dbReference type="InterPro" id="IPR001509">
    <property type="entry name" value="Epimerase_deHydtase"/>
</dbReference>
<evidence type="ECO:0000313" key="4">
    <source>
        <dbReference type="Proteomes" id="UP001596989"/>
    </source>
</evidence>
<accession>A0ABW3HLW1</accession>
<evidence type="ECO:0000259" key="2">
    <source>
        <dbReference type="Pfam" id="PF01370"/>
    </source>
</evidence>
<dbReference type="PRINTS" id="PR01713">
    <property type="entry name" value="NUCEPIMERASE"/>
</dbReference>
<comment type="similarity">
    <text evidence="1">Belongs to the NAD(P)-dependent epimerase/dehydratase family.</text>
</comment>
<dbReference type="Gene3D" id="3.40.50.720">
    <property type="entry name" value="NAD(P)-binding Rossmann-like Domain"/>
    <property type="match status" value="1"/>
</dbReference>
<organism evidence="3 4">
    <name type="scientific">Paenibacillus chungangensis</name>
    <dbReference type="NCBI Taxonomy" id="696535"/>
    <lineage>
        <taxon>Bacteria</taxon>
        <taxon>Bacillati</taxon>
        <taxon>Bacillota</taxon>
        <taxon>Bacilli</taxon>
        <taxon>Bacillales</taxon>
        <taxon>Paenibacillaceae</taxon>
        <taxon>Paenibacillus</taxon>
    </lineage>
</organism>
<dbReference type="Pfam" id="PF01370">
    <property type="entry name" value="Epimerase"/>
    <property type="match status" value="1"/>
</dbReference>